<dbReference type="Proteomes" id="UP001370348">
    <property type="component" value="Chromosome"/>
</dbReference>
<sequence length="148" mass="16185">MRTNEPEILCTEPVISPNTVHLLGGLVSPNAYVEPAMMRWPRDQCRPEIGYGLVVHYEADVTSETEVTTATRAGSATVLKLIAVITIAPEQLDRLKATIERRTLDALQHAYVRDVFAGRFGPAVEGDIVTNIVDDVLLGERLTTASVD</sequence>
<dbReference type="RefSeq" id="WP_394828333.1">
    <property type="nucleotide sequence ID" value="NZ_CP089984.1"/>
</dbReference>
<accession>A0ABZ2M860</accession>
<proteinExistence type="predicted"/>
<organism evidence="1 2">
    <name type="scientific">Pendulispora albinea</name>
    <dbReference type="NCBI Taxonomy" id="2741071"/>
    <lineage>
        <taxon>Bacteria</taxon>
        <taxon>Pseudomonadati</taxon>
        <taxon>Myxococcota</taxon>
        <taxon>Myxococcia</taxon>
        <taxon>Myxococcales</taxon>
        <taxon>Sorangiineae</taxon>
        <taxon>Pendulisporaceae</taxon>
        <taxon>Pendulispora</taxon>
    </lineage>
</organism>
<evidence type="ECO:0000313" key="2">
    <source>
        <dbReference type="Proteomes" id="UP001370348"/>
    </source>
</evidence>
<dbReference type="EMBL" id="CP089984">
    <property type="protein sequence ID" value="WXB18704.1"/>
    <property type="molecule type" value="Genomic_DNA"/>
</dbReference>
<protein>
    <submittedName>
        <fullName evidence="1">Uncharacterized protein</fullName>
    </submittedName>
</protein>
<evidence type="ECO:0000313" key="1">
    <source>
        <dbReference type="EMBL" id="WXB18704.1"/>
    </source>
</evidence>
<name>A0ABZ2M860_9BACT</name>
<reference evidence="1 2" key="1">
    <citation type="submission" date="2021-12" db="EMBL/GenBank/DDBJ databases">
        <title>Discovery of the Pendulisporaceae a myxobacterial family with distinct sporulation behavior and unique specialized metabolism.</title>
        <authorList>
            <person name="Garcia R."/>
            <person name="Popoff A."/>
            <person name="Bader C.D."/>
            <person name="Loehr J."/>
            <person name="Walesch S."/>
            <person name="Walt C."/>
            <person name="Boldt J."/>
            <person name="Bunk B."/>
            <person name="Haeckl F.J.F.P.J."/>
            <person name="Gunesch A.P."/>
            <person name="Birkelbach J."/>
            <person name="Nuebel U."/>
            <person name="Pietschmann T."/>
            <person name="Bach T."/>
            <person name="Mueller R."/>
        </authorList>
    </citation>
    <scope>NUCLEOTIDE SEQUENCE [LARGE SCALE GENOMIC DNA]</scope>
    <source>
        <strain evidence="1 2">MSr11954</strain>
    </source>
</reference>
<gene>
    <name evidence="1" type="ORF">LZC94_15880</name>
</gene>
<keyword evidence="2" id="KW-1185">Reference proteome</keyword>